<dbReference type="InterPro" id="IPR044974">
    <property type="entry name" value="Disease_R_plants"/>
</dbReference>
<gene>
    <name evidence="4" type="ORF">AMTR_s00099p00036040</name>
</gene>
<dbReference type="AlphaFoldDB" id="W1NRS7"/>
<protein>
    <recommendedName>
        <fullName evidence="3">Disease resistance protein winged helix domain-containing protein</fullName>
    </recommendedName>
</protein>
<name>W1NRS7_AMBTC</name>
<evidence type="ECO:0000256" key="2">
    <source>
        <dbReference type="ARBA" id="ARBA00022821"/>
    </source>
</evidence>
<reference evidence="5" key="1">
    <citation type="journal article" date="2013" name="Science">
        <title>The Amborella genome and the evolution of flowering plants.</title>
        <authorList>
            <consortium name="Amborella Genome Project"/>
        </authorList>
    </citation>
    <scope>NUCLEOTIDE SEQUENCE [LARGE SCALE GENOMIC DNA]</scope>
</reference>
<dbReference type="OMA" id="RHEYINR"/>
<dbReference type="Gramene" id="ERM99666">
    <property type="protein sequence ID" value="ERM99666"/>
    <property type="gene ID" value="AMTR_s00099p00036040"/>
</dbReference>
<dbReference type="InterPro" id="IPR058922">
    <property type="entry name" value="WHD_DRP"/>
</dbReference>
<keyword evidence="5" id="KW-1185">Reference proteome</keyword>
<evidence type="ECO:0000313" key="4">
    <source>
        <dbReference type="EMBL" id="ERM99666.1"/>
    </source>
</evidence>
<dbReference type="Proteomes" id="UP000017836">
    <property type="component" value="Unassembled WGS sequence"/>
</dbReference>
<dbReference type="Pfam" id="PF23559">
    <property type="entry name" value="WHD_DRP"/>
    <property type="match status" value="1"/>
</dbReference>
<keyword evidence="1" id="KW-0677">Repeat</keyword>
<dbReference type="InterPro" id="IPR036388">
    <property type="entry name" value="WH-like_DNA-bd_sf"/>
</dbReference>
<evidence type="ECO:0000313" key="5">
    <source>
        <dbReference type="Proteomes" id="UP000017836"/>
    </source>
</evidence>
<keyword evidence="2" id="KW-0611">Plant defense</keyword>
<dbReference type="eggNOG" id="KOG4658">
    <property type="taxonomic scope" value="Eukaryota"/>
</dbReference>
<dbReference type="FunFam" id="1.10.10.10:FF:000322">
    <property type="entry name" value="Probable disease resistance protein At1g63360"/>
    <property type="match status" value="1"/>
</dbReference>
<dbReference type="PANTHER" id="PTHR23155">
    <property type="entry name" value="DISEASE RESISTANCE PROTEIN RP"/>
    <property type="match status" value="1"/>
</dbReference>
<dbReference type="GO" id="GO:0006952">
    <property type="term" value="P:defense response"/>
    <property type="evidence" value="ECO:0007669"/>
    <property type="project" value="UniProtKB-KW"/>
</dbReference>
<feature type="domain" description="Disease resistance protein winged helix" evidence="3">
    <location>
        <begin position="30"/>
        <end position="94"/>
    </location>
</feature>
<dbReference type="HOGENOM" id="CLU_2076285_0_0_1"/>
<dbReference type="Gene3D" id="1.10.10.10">
    <property type="entry name" value="Winged helix-like DNA-binding domain superfamily/Winged helix DNA-binding domain"/>
    <property type="match status" value="1"/>
</dbReference>
<dbReference type="EMBL" id="KI394994">
    <property type="protein sequence ID" value="ERM99666.1"/>
    <property type="molecule type" value="Genomic_DNA"/>
</dbReference>
<proteinExistence type="predicted"/>
<accession>W1NRS7</accession>
<sequence>MECEVFVPLKYSYSELQDESIRQCFLYCSLYTEDYQIEKNNLAECWMCEGLLSRVDNLKDARNKGHGLIDSWMIEEVAGDVSRVKLHDVIRDVAIAYRLHKRGQGFHRGSRIGTKGIT</sequence>
<organism evidence="4 5">
    <name type="scientific">Amborella trichopoda</name>
    <dbReference type="NCBI Taxonomy" id="13333"/>
    <lineage>
        <taxon>Eukaryota</taxon>
        <taxon>Viridiplantae</taxon>
        <taxon>Streptophyta</taxon>
        <taxon>Embryophyta</taxon>
        <taxon>Tracheophyta</taxon>
        <taxon>Spermatophyta</taxon>
        <taxon>Magnoliopsida</taxon>
        <taxon>Amborellales</taxon>
        <taxon>Amborellaceae</taxon>
        <taxon>Amborella</taxon>
    </lineage>
</organism>
<evidence type="ECO:0000256" key="1">
    <source>
        <dbReference type="ARBA" id="ARBA00022737"/>
    </source>
</evidence>
<evidence type="ECO:0000259" key="3">
    <source>
        <dbReference type="Pfam" id="PF23559"/>
    </source>
</evidence>
<dbReference type="PANTHER" id="PTHR23155:SF1044">
    <property type="entry name" value="DISEASE RESISTANCE PROTEIN RPS2"/>
    <property type="match status" value="1"/>
</dbReference>